<dbReference type="PANTHER" id="PTHR12526">
    <property type="entry name" value="GLYCOSYLTRANSFERASE"/>
    <property type="match status" value="1"/>
</dbReference>
<accession>A0A1G2BA28</accession>
<dbReference type="PANTHER" id="PTHR12526:SF630">
    <property type="entry name" value="GLYCOSYLTRANSFERASE"/>
    <property type="match status" value="1"/>
</dbReference>
<organism evidence="2 3">
    <name type="scientific">Candidatus Kerfeldbacteria bacterium RIFCSPLOWO2_01_FULL_48_11</name>
    <dbReference type="NCBI Taxonomy" id="1798543"/>
    <lineage>
        <taxon>Bacteria</taxon>
        <taxon>Candidatus Kerfeldiibacteriota</taxon>
    </lineage>
</organism>
<dbReference type="Pfam" id="PF00534">
    <property type="entry name" value="Glycos_transf_1"/>
    <property type="match status" value="1"/>
</dbReference>
<reference evidence="2 3" key="1">
    <citation type="journal article" date="2016" name="Nat. Commun.">
        <title>Thousands of microbial genomes shed light on interconnected biogeochemical processes in an aquifer system.</title>
        <authorList>
            <person name="Anantharaman K."/>
            <person name="Brown C.T."/>
            <person name="Hug L.A."/>
            <person name="Sharon I."/>
            <person name="Castelle C.J."/>
            <person name="Probst A.J."/>
            <person name="Thomas B.C."/>
            <person name="Singh A."/>
            <person name="Wilkins M.J."/>
            <person name="Karaoz U."/>
            <person name="Brodie E.L."/>
            <person name="Williams K.H."/>
            <person name="Hubbard S.S."/>
            <person name="Banfield J.F."/>
        </authorList>
    </citation>
    <scope>NUCLEOTIDE SEQUENCE [LARGE SCALE GENOMIC DNA]</scope>
</reference>
<proteinExistence type="predicted"/>
<dbReference type="GO" id="GO:0016757">
    <property type="term" value="F:glycosyltransferase activity"/>
    <property type="evidence" value="ECO:0007669"/>
    <property type="project" value="InterPro"/>
</dbReference>
<evidence type="ECO:0000313" key="3">
    <source>
        <dbReference type="Proteomes" id="UP000179164"/>
    </source>
</evidence>
<gene>
    <name evidence="2" type="ORF">A2898_02880</name>
</gene>
<sequence length="357" mass="40828">MPQKSLPRHEVRDGIFIWRAPTIFQSLYNTRIRLLFFIFSGLVECVKINRQGGNFDIVIGHDYWSGIIGYLSSRIIFKSRFIYFSHGVFQKVLGRLSRSLEVIFFRLLPFDYLVCVDDGTGGNSFFLNKIKVKKDAFSFIRHGIDTSYFQKHFPGSQEFLRAKYEISDPSLIVISTSKVNSIKGIRYAVSGYIKFLESYTDHSNFVICNDPCDGEFEEWKVINELIDQSRFKKNFVFTHSLEHGEVRNLLGISDVWVSMATYSNLGNALLEAMSCSLPVIVSDVGGTSTVVIDGVTGILVGDKDTSGFSKKLLYLAQHRSEREKMGHNARNFVTSNFSWDTRVDTELKIYRKTLDQQ</sequence>
<dbReference type="EMBL" id="MHKE01000002">
    <property type="protein sequence ID" value="OGY85047.1"/>
    <property type="molecule type" value="Genomic_DNA"/>
</dbReference>
<dbReference type="CDD" id="cd03801">
    <property type="entry name" value="GT4_PimA-like"/>
    <property type="match status" value="1"/>
</dbReference>
<evidence type="ECO:0000259" key="1">
    <source>
        <dbReference type="Pfam" id="PF00534"/>
    </source>
</evidence>
<feature type="domain" description="Glycosyl transferase family 1" evidence="1">
    <location>
        <begin position="157"/>
        <end position="331"/>
    </location>
</feature>
<protein>
    <recommendedName>
        <fullName evidence="1">Glycosyl transferase family 1 domain-containing protein</fullName>
    </recommendedName>
</protein>
<dbReference type="Gene3D" id="3.40.50.2000">
    <property type="entry name" value="Glycogen Phosphorylase B"/>
    <property type="match status" value="2"/>
</dbReference>
<name>A0A1G2BA28_9BACT</name>
<dbReference type="SUPFAM" id="SSF53756">
    <property type="entry name" value="UDP-Glycosyltransferase/glycogen phosphorylase"/>
    <property type="match status" value="1"/>
</dbReference>
<dbReference type="Proteomes" id="UP000179164">
    <property type="component" value="Unassembled WGS sequence"/>
</dbReference>
<dbReference type="AlphaFoldDB" id="A0A1G2BA28"/>
<dbReference type="STRING" id="1798543.A2898_02880"/>
<dbReference type="InterPro" id="IPR001296">
    <property type="entry name" value="Glyco_trans_1"/>
</dbReference>
<evidence type="ECO:0000313" key="2">
    <source>
        <dbReference type="EMBL" id="OGY85047.1"/>
    </source>
</evidence>
<comment type="caution">
    <text evidence="2">The sequence shown here is derived from an EMBL/GenBank/DDBJ whole genome shotgun (WGS) entry which is preliminary data.</text>
</comment>